<keyword evidence="2" id="KW-1185">Reference proteome</keyword>
<dbReference type="EMBL" id="MH588547">
    <property type="protein sequence ID" value="AXQ69835.1"/>
    <property type="molecule type" value="Genomic_DNA"/>
</dbReference>
<dbReference type="Proteomes" id="UP000259683">
    <property type="component" value="Segment"/>
</dbReference>
<name>A0A385EFN2_9CAUD</name>
<reference evidence="1" key="1">
    <citation type="submission" date="2018-07" db="EMBL/GenBank/DDBJ databases">
        <authorList>
            <person name="Wilson K.M."/>
            <person name="Ely B."/>
        </authorList>
    </citation>
    <scope>NUCLEOTIDE SEQUENCE</scope>
</reference>
<protein>
    <submittedName>
        <fullName evidence="1">Uncharacterized protein</fullName>
    </submittedName>
</protein>
<evidence type="ECO:0000313" key="2">
    <source>
        <dbReference type="Proteomes" id="UP000259683"/>
    </source>
</evidence>
<evidence type="ECO:0000313" key="1">
    <source>
        <dbReference type="EMBL" id="AXQ69835.1"/>
    </source>
</evidence>
<sequence>MSGMQIDIDVTPVEPGLILMKPITYGGRRWFDENVSPNSPRHNGAYVIEGSEQIDWVFGELIEEGLVAI</sequence>
<organism evidence="1 2">
    <name type="scientific">Caulobacter phage CcrSC</name>
    <dbReference type="NCBI Taxonomy" id="2283272"/>
    <lineage>
        <taxon>Viruses</taxon>
        <taxon>Duplodnaviria</taxon>
        <taxon>Heunggongvirae</taxon>
        <taxon>Uroviricota</taxon>
        <taxon>Caudoviricetes</taxon>
        <taxon>Jeanschmidtviridae</taxon>
        <taxon>Bertelyvirus</taxon>
        <taxon>Bertelyvirus SC</taxon>
    </lineage>
</organism>
<reference evidence="1" key="2">
    <citation type="submission" date="2021-07" db="EMBL/GenBank/DDBJ databases">
        <title>Giant CbK-like Caulobacter bacteriophages have genetically divergent genomes.</title>
        <authorList>
            <person name="Wilson K."/>
            <person name="Ely B."/>
        </authorList>
    </citation>
    <scope>NUCLEOTIDE SEQUENCE</scope>
</reference>
<accession>A0A385EFN2</accession>
<gene>
    <name evidence="1" type="ORF">CcrSC_gp253c</name>
</gene>
<proteinExistence type="predicted"/>